<dbReference type="AlphaFoldDB" id="A0A9P4IV64"/>
<gene>
    <name evidence="1" type="ORF">K461DRAFT_297501</name>
</gene>
<dbReference type="Proteomes" id="UP000799439">
    <property type="component" value="Unassembled WGS sequence"/>
</dbReference>
<name>A0A9P4IV64_9PEZI</name>
<protein>
    <submittedName>
        <fullName evidence="1">Uncharacterized protein</fullName>
    </submittedName>
</protein>
<keyword evidence="2" id="KW-1185">Reference proteome</keyword>
<evidence type="ECO:0000313" key="2">
    <source>
        <dbReference type="Proteomes" id="UP000799439"/>
    </source>
</evidence>
<evidence type="ECO:0000313" key="1">
    <source>
        <dbReference type="EMBL" id="KAF2149031.1"/>
    </source>
</evidence>
<comment type="caution">
    <text evidence="1">The sequence shown here is derived from an EMBL/GenBank/DDBJ whole genome shotgun (WGS) entry which is preliminary data.</text>
</comment>
<proteinExistence type="predicted"/>
<dbReference type="EMBL" id="ML996092">
    <property type="protein sequence ID" value="KAF2149031.1"/>
    <property type="molecule type" value="Genomic_DNA"/>
</dbReference>
<accession>A0A9P4IV64</accession>
<reference evidence="1" key="1">
    <citation type="journal article" date="2020" name="Stud. Mycol.">
        <title>101 Dothideomycetes genomes: a test case for predicting lifestyles and emergence of pathogens.</title>
        <authorList>
            <person name="Haridas S."/>
            <person name="Albert R."/>
            <person name="Binder M."/>
            <person name="Bloem J."/>
            <person name="Labutti K."/>
            <person name="Salamov A."/>
            <person name="Andreopoulos B."/>
            <person name="Baker S."/>
            <person name="Barry K."/>
            <person name="Bills G."/>
            <person name="Bluhm B."/>
            <person name="Cannon C."/>
            <person name="Castanera R."/>
            <person name="Culley D."/>
            <person name="Daum C."/>
            <person name="Ezra D."/>
            <person name="Gonzalez J."/>
            <person name="Henrissat B."/>
            <person name="Kuo A."/>
            <person name="Liang C."/>
            <person name="Lipzen A."/>
            <person name="Lutzoni F."/>
            <person name="Magnuson J."/>
            <person name="Mondo S."/>
            <person name="Nolan M."/>
            <person name="Ohm R."/>
            <person name="Pangilinan J."/>
            <person name="Park H.-J."/>
            <person name="Ramirez L."/>
            <person name="Alfaro M."/>
            <person name="Sun H."/>
            <person name="Tritt A."/>
            <person name="Yoshinaga Y."/>
            <person name="Zwiers L.-H."/>
            <person name="Turgeon B."/>
            <person name="Goodwin S."/>
            <person name="Spatafora J."/>
            <person name="Crous P."/>
            <person name="Grigoriev I."/>
        </authorList>
    </citation>
    <scope>NUCLEOTIDE SEQUENCE</scope>
    <source>
        <strain evidence="1">CBS 260.36</strain>
    </source>
</reference>
<sequence length="106" mass="11567">MTPTEEEAKQAAELVAAIFYTCEVPYAFFNGFAIMLRACNQPPFEIEVAVQGVDFHFPNAIATLSLCRWMMVPDVEQAPSGVEVFVDMSFVGLVGHVLNASTHAAI</sequence>
<organism evidence="1 2">
    <name type="scientific">Myriangium duriaei CBS 260.36</name>
    <dbReference type="NCBI Taxonomy" id="1168546"/>
    <lineage>
        <taxon>Eukaryota</taxon>
        <taxon>Fungi</taxon>
        <taxon>Dikarya</taxon>
        <taxon>Ascomycota</taxon>
        <taxon>Pezizomycotina</taxon>
        <taxon>Dothideomycetes</taxon>
        <taxon>Dothideomycetidae</taxon>
        <taxon>Myriangiales</taxon>
        <taxon>Myriangiaceae</taxon>
        <taxon>Myriangium</taxon>
    </lineage>
</organism>